<proteinExistence type="predicted"/>
<dbReference type="EMBL" id="JACHWQ010000002">
    <property type="protein sequence ID" value="MBB2975278.1"/>
    <property type="molecule type" value="Genomic_DNA"/>
</dbReference>
<dbReference type="EC" id="3.4.16.4" evidence="3"/>
<evidence type="ECO:0000256" key="1">
    <source>
        <dbReference type="SAM" id="Phobius"/>
    </source>
</evidence>
<keyword evidence="4" id="KW-1185">Reference proteome</keyword>
<dbReference type="InterPro" id="IPR001967">
    <property type="entry name" value="Peptidase_S11_N"/>
</dbReference>
<dbReference type="AlphaFoldDB" id="A0A7W4YLK6"/>
<gene>
    <name evidence="3" type="ORF">FHX49_000844</name>
</gene>
<name>A0A7W4YLK6_9MICO</name>
<evidence type="ECO:0000313" key="4">
    <source>
        <dbReference type="Proteomes" id="UP000529310"/>
    </source>
</evidence>
<keyword evidence="1" id="KW-0812">Transmembrane</keyword>
<dbReference type="Proteomes" id="UP000529310">
    <property type="component" value="Unassembled WGS sequence"/>
</dbReference>
<dbReference type="Pfam" id="PF00768">
    <property type="entry name" value="Peptidase_S11"/>
    <property type="match status" value="1"/>
</dbReference>
<protein>
    <submittedName>
        <fullName evidence="3">D-alanyl-D-alanine carboxypeptidase (Penicillin-binding protein 5/6)</fullName>
        <ecNumber evidence="3">3.4.16.4</ecNumber>
    </submittedName>
</protein>
<sequence>MTTQHDSADDLSDFSEILEAEIDFSDQSASRHADPRIRRRWIRAFLVVGLVIVLVLGSVGAYVVWVLTAPVNAAAVSLREPAVPTPEAAVIALPADGASIVNIVGGDEYLGGDESGAWLASGPDESRSIASISKLITALVVLDAKPLADAADPGPTITFDKAAHDLYDKYYVMGATIAPMPTGTSMSEYDALATMLIPSASNYAEAVSTWAFGSQGAFVGAARTWLNANGLDNTTIVEPTGISPSNTSTPSDLMTIARLVDANPALKNIVATSSISVPGGGTAFNTNDLLGVDGIDGLKTGNLGAGQFNLLYTATLPVGIDEPLRVTGVALGGASHDSVNAGVRAALDDIRAGFHDVPLIESGEVVGSYSTPWGSTAQLVVGSDAAIFTWSDTPIELTMDTWDPTEYVDGEEVGSLTWTAGPNTATAPLELKGSIEPPTAWWRLTHPDQLGSQ</sequence>
<reference evidence="3 4" key="1">
    <citation type="submission" date="2020-08" db="EMBL/GenBank/DDBJ databases">
        <title>Sequencing the genomes of 1000 actinobacteria strains.</title>
        <authorList>
            <person name="Klenk H.-P."/>
        </authorList>
    </citation>
    <scope>NUCLEOTIDE SEQUENCE [LARGE SCALE GENOMIC DNA]</scope>
    <source>
        <strain evidence="3 4">DSM 27099</strain>
    </source>
</reference>
<organism evidence="3 4">
    <name type="scientific">Microbacterium endophyticum</name>
    <dbReference type="NCBI Taxonomy" id="1526412"/>
    <lineage>
        <taxon>Bacteria</taxon>
        <taxon>Bacillati</taxon>
        <taxon>Actinomycetota</taxon>
        <taxon>Actinomycetes</taxon>
        <taxon>Micrococcales</taxon>
        <taxon>Microbacteriaceae</taxon>
        <taxon>Microbacterium</taxon>
    </lineage>
</organism>
<keyword evidence="3" id="KW-0645">Protease</keyword>
<keyword evidence="3" id="KW-0121">Carboxypeptidase</keyword>
<dbReference type="SUPFAM" id="SSF56601">
    <property type="entry name" value="beta-lactamase/transpeptidase-like"/>
    <property type="match status" value="1"/>
</dbReference>
<dbReference type="RefSeq" id="WP_165140064.1">
    <property type="nucleotide sequence ID" value="NZ_CP049255.1"/>
</dbReference>
<dbReference type="InterPro" id="IPR012338">
    <property type="entry name" value="Beta-lactam/transpept-like"/>
</dbReference>
<evidence type="ECO:0000313" key="3">
    <source>
        <dbReference type="EMBL" id="MBB2975278.1"/>
    </source>
</evidence>
<comment type="caution">
    <text evidence="3">The sequence shown here is derived from an EMBL/GenBank/DDBJ whole genome shotgun (WGS) entry which is preliminary data.</text>
</comment>
<keyword evidence="3" id="KW-0378">Hydrolase</keyword>
<dbReference type="GO" id="GO:0009002">
    <property type="term" value="F:serine-type D-Ala-D-Ala carboxypeptidase activity"/>
    <property type="evidence" value="ECO:0007669"/>
    <property type="project" value="UniProtKB-EC"/>
</dbReference>
<evidence type="ECO:0000259" key="2">
    <source>
        <dbReference type="Pfam" id="PF00768"/>
    </source>
</evidence>
<accession>A0A7W4YLK6</accession>
<feature type="transmembrane region" description="Helical" evidence="1">
    <location>
        <begin position="41"/>
        <end position="67"/>
    </location>
</feature>
<dbReference type="GO" id="GO:0006508">
    <property type="term" value="P:proteolysis"/>
    <property type="evidence" value="ECO:0007669"/>
    <property type="project" value="InterPro"/>
</dbReference>
<feature type="domain" description="Peptidase S11 D-alanyl-D-alanine carboxypeptidase A N-terminal" evidence="2">
    <location>
        <begin position="121"/>
        <end position="315"/>
    </location>
</feature>
<dbReference type="Gene3D" id="3.40.710.10">
    <property type="entry name" value="DD-peptidase/beta-lactamase superfamily"/>
    <property type="match status" value="1"/>
</dbReference>
<keyword evidence="1" id="KW-1133">Transmembrane helix</keyword>
<keyword evidence="1" id="KW-0472">Membrane</keyword>